<sequence length="566" mass="59838">MDHRGRGGGGRGGGGRGGGGGGGGGGGNSSRTDLLAAGRKKLQQFRKKKGKREPGKKAEADADADAEAEEGPAKAEEPVPEPKSPVGLKFLAVEGGSSGSTPFEEAEGSQAEQCNGEGPGTAESSSVENADAVQEQETAADSSDAHNVGTSEQGSSEQRESGAADGEDLAIHATSGDDSGVLVEGAQLGEVHVDNNLPDTILKDNMESNTSSQRDGAGDDSNQVGEHQPVEMDPADRPTSSGPGEVTEVPIPSQDIGADNNNDEGAQEMVMDVSGRTLGGDVQHDVEPTVSAEIVAATALEEELTVAASNEIPESTVRRGTEEETDGVDREAVEENPSTAHVTDEAVTANDLSLQAKLTGAVDTPLCEQNGDPASFRSAVLQGIVPDHFEDIQRHLYSVTLSRDFLQLQLDEAAGLYSAVTQQFSDETTKLQVLLKETEETKLAVSKELHQCRHELSEVNTVKGELELIMASLKEEINTSNLRCAHLESELHSSKENTQQIQSELAESRLLLEALQKENLELSTSLAFEKEAKKAVEEQWDYLSSDNRKLLSELSVIEGPSRGGKR</sequence>
<evidence type="ECO:0000256" key="2">
    <source>
        <dbReference type="SAM" id="MobiDB-lite"/>
    </source>
</evidence>
<feature type="compositionally biased region" description="Basic and acidic residues" evidence="2">
    <location>
        <begin position="316"/>
        <end position="333"/>
    </location>
</feature>
<feature type="region of interest" description="Disordered" evidence="2">
    <location>
        <begin position="316"/>
        <end position="339"/>
    </location>
</feature>
<keyword evidence="4" id="KW-1185">Reference proteome</keyword>
<proteinExistence type="predicted"/>
<dbReference type="STRING" id="4540.A0A3L6RPF5"/>
<name>A0A3L6RPF5_PANMI</name>
<evidence type="ECO:0000313" key="4">
    <source>
        <dbReference type="Proteomes" id="UP000275267"/>
    </source>
</evidence>
<evidence type="ECO:0000313" key="3">
    <source>
        <dbReference type="EMBL" id="RLN07485.1"/>
    </source>
</evidence>
<feature type="coiled-coil region" evidence="1">
    <location>
        <begin position="470"/>
        <end position="532"/>
    </location>
</feature>
<protein>
    <submittedName>
        <fullName evidence="3">Uncharacterized protein</fullName>
    </submittedName>
</protein>
<dbReference type="EMBL" id="PQIB02000007">
    <property type="protein sequence ID" value="RLN07485.1"/>
    <property type="molecule type" value="Genomic_DNA"/>
</dbReference>
<keyword evidence="1" id="KW-0175">Coiled coil</keyword>
<accession>A0A3L6RPF5</accession>
<dbReference type="Proteomes" id="UP000275267">
    <property type="component" value="Unassembled WGS sequence"/>
</dbReference>
<feature type="compositionally biased region" description="Polar residues" evidence="2">
    <location>
        <begin position="207"/>
        <end position="225"/>
    </location>
</feature>
<feature type="compositionally biased region" description="Acidic residues" evidence="2">
    <location>
        <begin position="61"/>
        <end position="70"/>
    </location>
</feature>
<feature type="compositionally biased region" description="Gly residues" evidence="2">
    <location>
        <begin position="7"/>
        <end position="28"/>
    </location>
</feature>
<reference evidence="4" key="1">
    <citation type="journal article" date="2019" name="Nat. Commun.">
        <title>The genome of broomcorn millet.</title>
        <authorList>
            <person name="Zou C."/>
            <person name="Miki D."/>
            <person name="Li D."/>
            <person name="Tang Q."/>
            <person name="Xiao L."/>
            <person name="Rajput S."/>
            <person name="Deng P."/>
            <person name="Jia W."/>
            <person name="Huang R."/>
            <person name="Zhang M."/>
            <person name="Sun Y."/>
            <person name="Hu J."/>
            <person name="Fu X."/>
            <person name="Schnable P.S."/>
            <person name="Li F."/>
            <person name="Zhang H."/>
            <person name="Feng B."/>
            <person name="Zhu X."/>
            <person name="Liu R."/>
            <person name="Schnable J.C."/>
            <person name="Zhu J.-K."/>
            <person name="Zhang H."/>
        </authorList>
    </citation>
    <scope>NUCLEOTIDE SEQUENCE [LARGE SCALE GENOMIC DNA]</scope>
</reference>
<feature type="region of interest" description="Disordered" evidence="2">
    <location>
        <begin position="1"/>
        <end position="266"/>
    </location>
</feature>
<feature type="compositionally biased region" description="Basic residues" evidence="2">
    <location>
        <begin position="38"/>
        <end position="51"/>
    </location>
</feature>
<comment type="caution">
    <text evidence="3">The sequence shown here is derived from an EMBL/GenBank/DDBJ whole genome shotgun (WGS) entry which is preliminary data.</text>
</comment>
<dbReference type="OrthoDB" id="695790at2759"/>
<evidence type="ECO:0000256" key="1">
    <source>
        <dbReference type="SAM" id="Coils"/>
    </source>
</evidence>
<dbReference type="AlphaFoldDB" id="A0A3L6RPF5"/>
<gene>
    <name evidence="3" type="ORF">C2845_PM11G14430</name>
</gene>
<organism evidence="3 4">
    <name type="scientific">Panicum miliaceum</name>
    <name type="common">Proso millet</name>
    <name type="synonym">Broomcorn millet</name>
    <dbReference type="NCBI Taxonomy" id="4540"/>
    <lineage>
        <taxon>Eukaryota</taxon>
        <taxon>Viridiplantae</taxon>
        <taxon>Streptophyta</taxon>
        <taxon>Embryophyta</taxon>
        <taxon>Tracheophyta</taxon>
        <taxon>Spermatophyta</taxon>
        <taxon>Magnoliopsida</taxon>
        <taxon>Liliopsida</taxon>
        <taxon>Poales</taxon>
        <taxon>Poaceae</taxon>
        <taxon>PACMAD clade</taxon>
        <taxon>Panicoideae</taxon>
        <taxon>Panicodae</taxon>
        <taxon>Paniceae</taxon>
        <taxon>Panicinae</taxon>
        <taxon>Panicum</taxon>
        <taxon>Panicum sect. Panicum</taxon>
    </lineage>
</organism>